<dbReference type="Proteomes" id="UP000553632">
    <property type="component" value="Unassembled WGS sequence"/>
</dbReference>
<name>A0A7J6SMB1_PEROL</name>
<evidence type="ECO:0000256" key="1">
    <source>
        <dbReference type="SAM" id="MobiDB-lite"/>
    </source>
</evidence>
<feature type="non-terminal residue" evidence="2">
    <location>
        <position position="178"/>
    </location>
</feature>
<protein>
    <submittedName>
        <fullName evidence="2">Uncharacterized protein</fullName>
    </submittedName>
</protein>
<feature type="compositionally biased region" description="Basic and acidic residues" evidence="1">
    <location>
        <begin position="1"/>
        <end position="13"/>
    </location>
</feature>
<gene>
    <name evidence="2" type="ORF">FOZ63_021233</name>
</gene>
<feature type="region of interest" description="Disordered" evidence="1">
    <location>
        <begin position="1"/>
        <end position="38"/>
    </location>
</feature>
<proteinExistence type="predicted"/>
<organism evidence="2 3">
    <name type="scientific">Perkinsus olseni</name>
    <name type="common">Perkinsus atlanticus</name>
    <dbReference type="NCBI Taxonomy" id="32597"/>
    <lineage>
        <taxon>Eukaryota</taxon>
        <taxon>Sar</taxon>
        <taxon>Alveolata</taxon>
        <taxon>Perkinsozoa</taxon>
        <taxon>Perkinsea</taxon>
        <taxon>Perkinsida</taxon>
        <taxon>Perkinsidae</taxon>
        <taxon>Perkinsus</taxon>
    </lineage>
</organism>
<keyword evidence="3" id="KW-1185">Reference proteome</keyword>
<evidence type="ECO:0000313" key="2">
    <source>
        <dbReference type="EMBL" id="KAF4733943.1"/>
    </source>
</evidence>
<sequence>MYDADLRLRERHPVAQPRADSVVLRPAPARTTRQVEEDFDDLYGRLGSGEDTNNPSAVITDPAVVEADHEKDVNVEDDEADAPADVQQDVPVIPEWALFFAGVQEAPPKALPPIPASFRTKNCTWYDLLAGGQRRPDLDWFWERHSHILPDSCLKEVRTFNAVCLPVASGFIPAKDKL</sequence>
<evidence type="ECO:0000313" key="3">
    <source>
        <dbReference type="Proteomes" id="UP000553632"/>
    </source>
</evidence>
<accession>A0A7J6SMB1</accession>
<comment type="caution">
    <text evidence="2">The sequence shown here is derived from an EMBL/GenBank/DDBJ whole genome shotgun (WGS) entry which is preliminary data.</text>
</comment>
<dbReference type="EMBL" id="JABANO010017180">
    <property type="protein sequence ID" value="KAF4733943.1"/>
    <property type="molecule type" value="Genomic_DNA"/>
</dbReference>
<reference evidence="2 3" key="1">
    <citation type="submission" date="2020-04" db="EMBL/GenBank/DDBJ databases">
        <title>Perkinsus olseni comparative genomics.</title>
        <authorList>
            <person name="Bogema D.R."/>
        </authorList>
    </citation>
    <scope>NUCLEOTIDE SEQUENCE [LARGE SCALE GENOMIC DNA]</scope>
    <source>
        <strain evidence="2 3">ATCC PRA-207</strain>
    </source>
</reference>
<dbReference type="AlphaFoldDB" id="A0A7J6SMB1"/>